<keyword evidence="3 10" id="KW-0285">Flavoprotein</keyword>
<evidence type="ECO:0000256" key="11">
    <source>
        <dbReference type="PIRSR" id="PIRSR006268-2"/>
    </source>
</evidence>
<evidence type="ECO:0000313" key="13">
    <source>
        <dbReference type="EMBL" id="OZI72687.1"/>
    </source>
</evidence>
<dbReference type="EC" id="2.7.1.180" evidence="1 10"/>
<evidence type="ECO:0000256" key="12">
    <source>
        <dbReference type="SAM" id="SignalP"/>
    </source>
</evidence>
<name>A0A261VFU2_9BORD</name>
<dbReference type="EMBL" id="NEVT01000008">
    <property type="protein sequence ID" value="OZI72687.1"/>
    <property type="molecule type" value="Genomic_DNA"/>
</dbReference>
<dbReference type="InterPro" id="IPR003374">
    <property type="entry name" value="ApbE-like_sf"/>
</dbReference>
<feature type="chain" id="PRO_5039934928" description="FAD:protein FMN transferase" evidence="12">
    <location>
        <begin position="23"/>
        <end position="348"/>
    </location>
</feature>
<evidence type="ECO:0000256" key="5">
    <source>
        <dbReference type="ARBA" id="ARBA00022723"/>
    </source>
</evidence>
<keyword evidence="7 10" id="KW-0460">Magnesium</keyword>
<evidence type="ECO:0000256" key="3">
    <source>
        <dbReference type="ARBA" id="ARBA00022630"/>
    </source>
</evidence>
<evidence type="ECO:0000256" key="1">
    <source>
        <dbReference type="ARBA" id="ARBA00011955"/>
    </source>
</evidence>
<dbReference type="GO" id="GO:0016740">
    <property type="term" value="F:transferase activity"/>
    <property type="evidence" value="ECO:0007669"/>
    <property type="project" value="UniProtKB-UniRule"/>
</dbReference>
<dbReference type="InterPro" id="IPR006311">
    <property type="entry name" value="TAT_signal"/>
</dbReference>
<comment type="similarity">
    <text evidence="10">Belongs to the ApbE family.</text>
</comment>
<comment type="cofactor">
    <cofactor evidence="11">
        <name>Mg(2+)</name>
        <dbReference type="ChEBI" id="CHEBI:18420"/>
    </cofactor>
    <cofactor evidence="11">
        <name>Mn(2+)</name>
        <dbReference type="ChEBI" id="CHEBI:29035"/>
    </cofactor>
    <text evidence="11">Magnesium. Can also use manganese.</text>
</comment>
<feature type="signal peptide" evidence="12">
    <location>
        <begin position="1"/>
        <end position="22"/>
    </location>
</feature>
<accession>A0A261VFU2</accession>
<comment type="caution">
    <text evidence="13">The sequence shown here is derived from an EMBL/GenBank/DDBJ whole genome shotgun (WGS) entry which is preliminary data.</text>
</comment>
<evidence type="ECO:0000256" key="8">
    <source>
        <dbReference type="ARBA" id="ARBA00031306"/>
    </source>
</evidence>
<keyword evidence="5 10" id="KW-0479">Metal-binding</keyword>
<dbReference type="AlphaFoldDB" id="A0A261VFU2"/>
<evidence type="ECO:0000313" key="14">
    <source>
        <dbReference type="Proteomes" id="UP000215633"/>
    </source>
</evidence>
<feature type="binding site" evidence="11">
    <location>
        <position position="302"/>
    </location>
    <ligand>
        <name>Mg(2+)</name>
        <dbReference type="ChEBI" id="CHEBI:18420"/>
    </ligand>
</feature>
<evidence type="ECO:0000256" key="10">
    <source>
        <dbReference type="PIRNR" id="PIRNR006268"/>
    </source>
</evidence>
<proteinExistence type="inferred from homology"/>
<evidence type="ECO:0000256" key="2">
    <source>
        <dbReference type="ARBA" id="ARBA00016337"/>
    </source>
</evidence>
<dbReference type="Gene3D" id="3.10.520.10">
    <property type="entry name" value="ApbE-like domains"/>
    <property type="match status" value="1"/>
</dbReference>
<keyword evidence="12" id="KW-0732">Signal</keyword>
<dbReference type="SUPFAM" id="SSF143631">
    <property type="entry name" value="ApbE-like"/>
    <property type="match status" value="1"/>
</dbReference>
<dbReference type="GO" id="GO:0046872">
    <property type="term" value="F:metal ion binding"/>
    <property type="evidence" value="ECO:0007669"/>
    <property type="project" value="UniProtKB-UniRule"/>
</dbReference>
<dbReference type="RefSeq" id="WP_094807775.1">
    <property type="nucleotide sequence ID" value="NZ_NEVT01000008.1"/>
</dbReference>
<protein>
    <recommendedName>
        <fullName evidence="2 10">FAD:protein FMN transferase</fullName>
        <ecNumber evidence="1 10">2.7.1.180</ecNumber>
    </recommendedName>
    <alternativeName>
        <fullName evidence="8 10">Flavin transferase</fullName>
    </alternativeName>
</protein>
<dbReference type="PANTHER" id="PTHR30040">
    <property type="entry name" value="THIAMINE BIOSYNTHESIS LIPOPROTEIN APBE"/>
    <property type="match status" value="1"/>
</dbReference>
<reference evidence="14" key="1">
    <citation type="submission" date="2017-05" db="EMBL/GenBank/DDBJ databases">
        <title>Complete and WGS of Bordetella genogroups.</title>
        <authorList>
            <person name="Spilker T."/>
            <person name="Lipuma J."/>
        </authorList>
    </citation>
    <scope>NUCLEOTIDE SEQUENCE [LARGE SCALE GENOMIC DNA]</scope>
    <source>
        <strain evidence="14">AU8256</strain>
    </source>
</reference>
<gene>
    <name evidence="13" type="ORF">CAL24_20615</name>
</gene>
<dbReference type="PANTHER" id="PTHR30040:SF2">
    <property type="entry name" value="FAD:PROTEIN FMN TRANSFERASE"/>
    <property type="match status" value="1"/>
</dbReference>
<evidence type="ECO:0000256" key="7">
    <source>
        <dbReference type="ARBA" id="ARBA00022842"/>
    </source>
</evidence>
<dbReference type="InterPro" id="IPR024932">
    <property type="entry name" value="ApbE"/>
</dbReference>
<keyword evidence="14" id="KW-1185">Reference proteome</keyword>
<feature type="binding site" evidence="11">
    <location>
        <position position="298"/>
    </location>
    <ligand>
        <name>Mg(2+)</name>
        <dbReference type="ChEBI" id="CHEBI:18420"/>
    </ligand>
</feature>
<dbReference type="PIRSF" id="PIRSF006268">
    <property type="entry name" value="ApbE"/>
    <property type="match status" value="1"/>
</dbReference>
<evidence type="ECO:0000256" key="4">
    <source>
        <dbReference type="ARBA" id="ARBA00022679"/>
    </source>
</evidence>
<evidence type="ECO:0000256" key="9">
    <source>
        <dbReference type="ARBA" id="ARBA00048540"/>
    </source>
</evidence>
<comment type="catalytic activity">
    <reaction evidence="9 10">
        <text>L-threonyl-[protein] + FAD = FMN-L-threonyl-[protein] + AMP + H(+)</text>
        <dbReference type="Rhea" id="RHEA:36847"/>
        <dbReference type="Rhea" id="RHEA-COMP:11060"/>
        <dbReference type="Rhea" id="RHEA-COMP:11061"/>
        <dbReference type="ChEBI" id="CHEBI:15378"/>
        <dbReference type="ChEBI" id="CHEBI:30013"/>
        <dbReference type="ChEBI" id="CHEBI:57692"/>
        <dbReference type="ChEBI" id="CHEBI:74257"/>
        <dbReference type="ChEBI" id="CHEBI:456215"/>
        <dbReference type="EC" id="2.7.1.180"/>
    </reaction>
</comment>
<dbReference type="Pfam" id="PF02424">
    <property type="entry name" value="ApbE"/>
    <property type="match status" value="1"/>
</dbReference>
<keyword evidence="4 10" id="KW-0808">Transferase</keyword>
<feature type="binding site" evidence="11">
    <location>
        <position position="186"/>
    </location>
    <ligand>
        <name>Mg(2+)</name>
        <dbReference type="ChEBI" id="CHEBI:18420"/>
    </ligand>
</feature>
<sequence>MNPPVRARRRFLGITAAVSAWALVPASLRPARAASATPTAQWRGVALGADAELRLYHPDPRAARRLLDQALAEVQRLEKLFSLYRPDSALVALNRQGHLDQPPADLLRLLSESAHYSRLTDGAFDPSVQALWQVYVDHFARPGAAPDGPDAATLQAALARVDHRAIQAGPARIALLRPGMALTLNGIAQGYITDRVTELLRAGGLDRALVDLGEIRGLDRSAPGQSAPWRVGLAQPQDAERIHTTVEIRNQAIATSSGYGTPLDPAGRHSHLFDPRTGRAQPRYRSVSVAAPSATTADALSTAFSHMPLDATAPLVRQLGLRAWFVLADGSVTAQGRDAPSAKSKDRI</sequence>
<dbReference type="Proteomes" id="UP000215633">
    <property type="component" value="Unassembled WGS sequence"/>
</dbReference>
<organism evidence="13 14">
    <name type="scientific">Bordetella genomosp. 2</name>
    <dbReference type="NCBI Taxonomy" id="1983456"/>
    <lineage>
        <taxon>Bacteria</taxon>
        <taxon>Pseudomonadati</taxon>
        <taxon>Pseudomonadota</taxon>
        <taxon>Betaproteobacteria</taxon>
        <taxon>Burkholderiales</taxon>
        <taxon>Alcaligenaceae</taxon>
        <taxon>Bordetella</taxon>
    </lineage>
</organism>
<dbReference type="PROSITE" id="PS51318">
    <property type="entry name" value="TAT"/>
    <property type="match status" value="1"/>
</dbReference>
<evidence type="ECO:0000256" key="6">
    <source>
        <dbReference type="ARBA" id="ARBA00022827"/>
    </source>
</evidence>
<keyword evidence="6 10" id="KW-0274">FAD</keyword>